<comment type="caution">
    <text evidence="1">The sequence shown here is derived from an EMBL/GenBank/DDBJ whole genome shotgun (WGS) entry which is preliminary data.</text>
</comment>
<gene>
    <name evidence="1" type="ORF">DSL92_02910</name>
</gene>
<name>A0A3S0NED3_9GAMM</name>
<proteinExistence type="predicted"/>
<dbReference type="AlphaFoldDB" id="A0A3S0NED3"/>
<sequence length="63" mass="7024">MIWKPDRAGRYLSGCGRGGMWWSRARRPSTWERATAIQRDAVAAGTAEAATAPAQRGPLPWRR</sequence>
<evidence type="ECO:0000313" key="1">
    <source>
        <dbReference type="EMBL" id="RUA22907.1"/>
    </source>
</evidence>
<accession>A0A3S0NED3</accession>
<reference evidence="1" key="1">
    <citation type="submission" date="2018-12" db="EMBL/GenBank/DDBJ databases">
        <authorList>
            <person name="Jadhav K."/>
            <person name="Kushwaha B."/>
            <person name="Jadhav I."/>
        </authorList>
    </citation>
    <scope>NUCLEOTIDE SEQUENCE [LARGE SCALE GENOMIC DNA]</scope>
    <source>
        <strain evidence="1">SBS 10</strain>
    </source>
</reference>
<organism evidence="1">
    <name type="scientific">Billgrantia gudaonensis</name>
    <dbReference type="NCBI Taxonomy" id="376427"/>
    <lineage>
        <taxon>Bacteria</taxon>
        <taxon>Pseudomonadati</taxon>
        <taxon>Pseudomonadota</taxon>
        <taxon>Gammaproteobacteria</taxon>
        <taxon>Oceanospirillales</taxon>
        <taxon>Halomonadaceae</taxon>
        <taxon>Billgrantia</taxon>
    </lineage>
</organism>
<dbReference type="EMBL" id="RXHI01000007">
    <property type="protein sequence ID" value="RUA22907.1"/>
    <property type="molecule type" value="Genomic_DNA"/>
</dbReference>
<protein>
    <submittedName>
        <fullName evidence="1">Uncharacterized protein</fullName>
    </submittedName>
</protein>